<dbReference type="RefSeq" id="WP_090488724.1">
    <property type="nucleotide sequence ID" value="NZ_VTVE01000003.1"/>
</dbReference>
<dbReference type="EMBL" id="VTVE01000003">
    <property type="protein sequence ID" value="NEX02296.1"/>
    <property type="molecule type" value="Genomic_DNA"/>
</dbReference>
<evidence type="ECO:0000259" key="2">
    <source>
        <dbReference type="Pfam" id="PF00534"/>
    </source>
</evidence>
<name>A0A6M0LIR7_PSEXY</name>
<dbReference type="Gene3D" id="3.40.50.2000">
    <property type="entry name" value="Glycogen Phosphorylase B"/>
    <property type="match status" value="2"/>
</dbReference>
<proteinExistence type="predicted"/>
<evidence type="ECO:0000313" key="3">
    <source>
        <dbReference type="EMBL" id="NEX02296.1"/>
    </source>
</evidence>
<dbReference type="InterPro" id="IPR001296">
    <property type="entry name" value="Glyco_trans_1"/>
</dbReference>
<dbReference type="PANTHER" id="PTHR46401:SF2">
    <property type="entry name" value="GLYCOSYLTRANSFERASE WBBK-RELATED"/>
    <property type="match status" value="1"/>
</dbReference>
<dbReference type="GO" id="GO:0016757">
    <property type="term" value="F:glycosyltransferase activity"/>
    <property type="evidence" value="ECO:0007669"/>
    <property type="project" value="InterPro"/>
</dbReference>
<dbReference type="GO" id="GO:0009103">
    <property type="term" value="P:lipopolysaccharide biosynthetic process"/>
    <property type="evidence" value="ECO:0007669"/>
    <property type="project" value="TreeGrafter"/>
</dbReference>
<dbReference type="Proteomes" id="UP000473091">
    <property type="component" value="Unassembled WGS sequence"/>
</dbReference>
<gene>
    <name evidence="3" type="ORF">F0Q01_10450</name>
</gene>
<keyword evidence="1 3" id="KW-0808">Transferase</keyword>
<accession>A0A6M0LIR7</accession>
<evidence type="ECO:0000256" key="1">
    <source>
        <dbReference type="ARBA" id="ARBA00022679"/>
    </source>
</evidence>
<feature type="domain" description="Glycosyl transferase family 1" evidence="2">
    <location>
        <begin position="171"/>
        <end position="326"/>
    </location>
</feature>
<organism evidence="3 4">
    <name type="scientific">Pseudobutyrivibrio xylanivorans</name>
    <dbReference type="NCBI Taxonomy" id="185007"/>
    <lineage>
        <taxon>Bacteria</taxon>
        <taxon>Bacillati</taxon>
        <taxon>Bacillota</taxon>
        <taxon>Clostridia</taxon>
        <taxon>Lachnospirales</taxon>
        <taxon>Lachnospiraceae</taxon>
        <taxon>Pseudobutyrivibrio</taxon>
    </lineage>
</organism>
<protein>
    <submittedName>
        <fullName evidence="3">Glycosyltransferase family 4 protein</fullName>
    </submittedName>
</protein>
<reference evidence="3 4" key="1">
    <citation type="submission" date="2019-09" db="EMBL/GenBank/DDBJ databases">
        <authorList>
            <person name="Pidcock S.E."/>
            <person name="Huws S.A."/>
        </authorList>
    </citation>
    <scope>NUCLEOTIDE SEQUENCE [LARGE SCALE GENOMIC DNA]</scope>
    <source>
        <strain evidence="3 4">MZ8</strain>
    </source>
</reference>
<dbReference type="Pfam" id="PF00534">
    <property type="entry name" value="Glycos_transf_1"/>
    <property type="match status" value="1"/>
</dbReference>
<sequence length="357" mass="40964">MKILQLLPCLSYGDAIGNDVMALDKTIKEMGYETAIYADIITDKMKDKGISVDRMPKLKDDDIIIYHLAVASKINKMLPKMNGRKIIIYHNITPGEFYKDYSKEYYYACDAGIKEAIELKDVADYCLADSEFNKNDLIKMGYTCKIDVLPILIPFTDYEKKPSEKVINKYKDDGYTNFVFTGRVVPNKKQEDVIAAFYAYQKQYNEKSRLFLVGNYAGMDKYLTRLKEYIDYLGVENVIFTGHIPFDEILAYYHLADIFMCMSEHEGFCVPIVEAMCFNKPIIGYDYAAVGETMGEGGFLVKEKNPIEIAAIANRILTDSKLKEEILAKQQSRLAHFSNEGVKKLFEEYIKSFIETK</sequence>
<dbReference type="CDD" id="cd03801">
    <property type="entry name" value="GT4_PimA-like"/>
    <property type="match status" value="1"/>
</dbReference>
<reference evidence="3 4" key="2">
    <citation type="submission" date="2020-03" db="EMBL/GenBank/DDBJ databases">
        <title>Investigating the evolutionary divergence of the Butyrivibrio group.</title>
        <authorList>
            <person name="Skvortsov T."/>
            <person name="Santos F.G."/>
            <person name="Ting K.S."/>
            <person name="Creevey C.J."/>
        </authorList>
    </citation>
    <scope>NUCLEOTIDE SEQUENCE [LARGE SCALE GENOMIC DNA]</scope>
    <source>
        <strain evidence="3 4">MZ8</strain>
    </source>
</reference>
<comment type="caution">
    <text evidence="3">The sequence shown here is derived from an EMBL/GenBank/DDBJ whole genome shotgun (WGS) entry which is preliminary data.</text>
</comment>
<dbReference type="SUPFAM" id="SSF53756">
    <property type="entry name" value="UDP-Glycosyltransferase/glycogen phosphorylase"/>
    <property type="match status" value="1"/>
</dbReference>
<dbReference type="AlphaFoldDB" id="A0A6M0LIR7"/>
<evidence type="ECO:0000313" key="4">
    <source>
        <dbReference type="Proteomes" id="UP000473091"/>
    </source>
</evidence>
<dbReference type="PANTHER" id="PTHR46401">
    <property type="entry name" value="GLYCOSYLTRANSFERASE WBBK-RELATED"/>
    <property type="match status" value="1"/>
</dbReference>